<dbReference type="InterPro" id="IPR008715">
    <property type="entry name" value="SAM-MeTfrase_NodS-like"/>
</dbReference>
<dbReference type="Gene3D" id="3.40.50.150">
    <property type="entry name" value="Vaccinia Virus protein VP39"/>
    <property type="match status" value="1"/>
</dbReference>
<gene>
    <name evidence="1" type="ORF">ACFWR3_32165</name>
</gene>
<sequence length="367" mass="39803">MVDVLSEFLSILDSPDEKVRVVLTGLGGRTAELPPEGLEARVERLLREAGPGDPATAPEAPALGSAAEDGAVWWAHNPADWRAEQARSGLLAARAAGGRSVRYAVGHAGHSQFAVDRAHPLDGRLLGIKLDALNRLPPELLSGEAERQPQVITATAPSCEQFFSLGPGQAEHLYYLLYAPLGHVEVPPDPWGLDTSAYERERVAATTRWVRATLGGTDFTVVEPGACEGALTAPLRASGLTVTATEPHAEFRRRLSRRLGTADLTADTLEELASKRHFPADAYLLAEIFYYIDDISVVDGLPTDLLLITSSPEFIESSLLPWFSGPGKEKWRPAGRCTLVPPRMDFLVEGVAYQRKRGSVGLVYRRN</sequence>
<protein>
    <submittedName>
        <fullName evidence="1">Nodulation S family protein</fullName>
    </submittedName>
</protein>
<dbReference type="InterPro" id="IPR029063">
    <property type="entry name" value="SAM-dependent_MTases_sf"/>
</dbReference>
<accession>A0ABW6E3R1</accession>
<evidence type="ECO:0000313" key="2">
    <source>
        <dbReference type="Proteomes" id="UP001598300"/>
    </source>
</evidence>
<dbReference type="SUPFAM" id="SSF53335">
    <property type="entry name" value="S-adenosyl-L-methionine-dependent methyltransferases"/>
    <property type="match status" value="1"/>
</dbReference>
<keyword evidence="2" id="KW-1185">Reference proteome</keyword>
<reference evidence="1 2" key="1">
    <citation type="submission" date="2024-09" db="EMBL/GenBank/DDBJ databases">
        <title>The Natural Products Discovery Center: Release of the First 8490 Sequenced Strains for Exploring Actinobacteria Biosynthetic Diversity.</title>
        <authorList>
            <person name="Kalkreuter E."/>
            <person name="Kautsar S.A."/>
            <person name="Yang D."/>
            <person name="Bader C.D."/>
            <person name="Teijaro C.N."/>
            <person name="Fluegel L."/>
            <person name="Davis C.M."/>
            <person name="Simpson J.R."/>
            <person name="Lauterbach L."/>
            <person name="Steele A.D."/>
            <person name="Gui C."/>
            <person name="Meng S."/>
            <person name="Li G."/>
            <person name="Viehrig K."/>
            <person name="Ye F."/>
            <person name="Su P."/>
            <person name="Kiefer A.F."/>
            <person name="Nichols A."/>
            <person name="Cepeda A.J."/>
            <person name="Yan W."/>
            <person name="Fan B."/>
            <person name="Jiang Y."/>
            <person name="Adhikari A."/>
            <person name="Zheng C.-J."/>
            <person name="Schuster L."/>
            <person name="Cowan T.M."/>
            <person name="Smanski M.J."/>
            <person name="Chevrette M.G."/>
            <person name="De Carvalho L.P.S."/>
            <person name="Shen B."/>
        </authorList>
    </citation>
    <scope>NUCLEOTIDE SEQUENCE [LARGE SCALE GENOMIC DNA]</scope>
    <source>
        <strain evidence="1 2">NPDC058584</strain>
    </source>
</reference>
<dbReference type="Proteomes" id="UP001598300">
    <property type="component" value="Unassembled WGS sequence"/>
</dbReference>
<comment type="caution">
    <text evidence="1">The sequence shown here is derived from an EMBL/GenBank/DDBJ whole genome shotgun (WGS) entry which is preliminary data.</text>
</comment>
<name>A0ABW6E3R1_9ACTN</name>
<proteinExistence type="predicted"/>
<dbReference type="EMBL" id="JBHXPM010000045">
    <property type="protein sequence ID" value="MFD3960721.1"/>
    <property type="molecule type" value="Genomic_DNA"/>
</dbReference>
<evidence type="ECO:0000313" key="1">
    <source>
        <dbReference type="EMBL" id="MFD3960721.1"/>
    </source>
</evidence>
<dbReference type="RefSeq" id="WP_244210347.1">
    <property type="nucleotide sequence ID" value="NZ_JBHVRE010000015.1"/>
</dbReference>
<organism evidence="1 2">
    <name type="scientific">Streptomyces bacillaris</name>
    <dbReference type="NCBI Taxonomy" id="68179"/>
    <lineage>
        <taxon>Bacteria</taxon>
        <taxon>Bacillati</taxon>
        <taxon>Actinomycetota</taxon>
        <taxon>Actinomycetes</taxon>
        <taxon>Kitasatosporales</taxon>
        <taxon>Streptomycetaceae</taxon>
        <taxon>Streptomyces</taxon>
    </lineage>
</organism>
<dbReference type="Pfam" id="PF05401">
    <property type="entry name" value="NodS"/>
    <property type="match status" value="1"/>
</dbReference>